<dbReference type="InterPro" id="IPR006634">
    <property type="entry name" value="TLC-dom"/>
</dbReference>
<dbReference type="PANTHER" id="PTHR10984">
    <property type="entry name" value="ENDOPLASMIC RETICULUM-GOLGI INTERMEDIATE COMPARTMENT PROTEIN"/>
    <property type="match status" value="1"/>
</dbReference>
<dbReference type="OrthoDB" id="3053196at2759"/>
<feature type="transmembrane region" description="Helical" evidence="7">
    <location>
        <begin position="504"/>
        <end position="526"/>
    </location>
</feature>
<dbReference type="Pfam" id="PF13850">
    <property type="entry name" value="ERGIC_N"/>
    <property type="match status" value="1"/>
</dbReference>
<keyword evidence="3 7" id="KW-1133">Transmembrane helix</keyword>
<feature type="transmembrane region" description="Helical" evidence="7">
    <location>
        <begin position="375"/>
        <end position="396"/>
    </location>
</feature>
<keyword evidence="4 5" id="KW-0472">Membrane</keyword>
<feature type="region of interest" description="Disordered" evidence="6">
    <location>
        <begin position="775"/>
        <end position="801"/>
    </location>
</feature>
<dbReference type="Pfam" id="PF03798">
    <property type="entry name" value="TRAM_LAG1_CLN8"/>
    <property type="match status" value="1"/>
</dbReference>
<dbReference type="InterPro" id="IPR012936">
    <property type="entry name" value="Erv_C"/>
</dbReference>
<feature type="transmembrane region" description="Helical" evidence="7">
    <location>
        <begin position="641"/>
        <end position="665"/>
    </location>
</feature>
<evidence type="ECO:0000313" key="9">
    <source>
        <dbReference type="EMBL" id="KAG0660326.1"/>
    </source>
</evidence>
<dbReference type="GO" id="GO:0006890">
    <property type="term" value="P:retrograde vesicle-mediated transport, Golgi to endoplasmic reticulum"/>
    <property type="evidence" value="ECO:0007669"/>
    <property type="project" value="TreeGrafter"/>
</dbReference>
<evidence type="ECO:0000256" key="4">
    <source>
        <dbReference type="ARBA" id="ARBA00023136"/>
    </source>
</evidence>
<comment type="subcellular location">
    <subcellularLocation>
        <location evidence="1">Membrane</location>
        <topology evidence="1">Multi-pass membrane protein</topology>
    </subcellularLocation>
</comment>
<proteinExistence type="predicted"/>
<dbReference type="Proteomes" id="UP000777482">
    <property type="component" value="Unassembled WGS sequence"/>
</dbReference>
<dbReference type="InterPro" id="IPR045888">
    <property type="entry name" value="Erv"/>
</dbReference>
<feature type="transmembrane region" description="Helical" evidence="7">
    <location>
        <begin position="743"/>
        <end position="765"/>
    </location>
</feature>
<evidence type="ECO:0000256" key="5">
    <source>
        <dbReference type="PROSITE-ProRule" id="PRU00205"/>
    </source>
</evidence>
<evidence type="ECO:0000256" key="7">
    <source>
        <dbReference type="SAM" id="Phobius"/>
    </source>
</evidence>
<dbReference type="InterPro" id="IPR039542">
    <property type="entry name" value="Erv_N"/>
</dbReference>
<reference evidence="9 10" key="1">
    <citation type="submission" date="2020-11" db="EMBL/GenBank/DDBJ databases">
        <title>Kefir isolates.</title>
        <authorList>
            <person name="Marcisauskas S."/>
            <person name="Kim Y."/>
            <person name="Blasche S."/>
        </authorList>
    </citation>
    <scope>NUCLEOTIDE SEQUENCE [LARGE SCALE GENOMIC DNA]</scope>
    <source>
        <strain evidence="9 10">KR</strain>
    </source>
</reference>
<organism evidence="9 10">
    <name type="scientific">Rhodotorula mucilaginosa</name>
    <name type="common">Yeast</name>
    <name type="synonym">Rhodotorula rubra</name>
    <dbReference type="NCBI Taxonomy" id="5537"/>
    <lineage>
        <taxon>Eukaryota</taxon>
        <taxon>Fungi</taxon>
        <taxon>Dikarya</taxon>
        <taxon>Basidiomycota</taxon>
        <taxon>Pucciniomycotina</taxon>
        <taxon>Microbotryomycetes</taxon>
        <taxon>Sporidiobolales</taxon>
        <taxon>Sporidiobolaceae</taxon>
        <taxon>Rhodotorula</taxon>
    </lineage>
</organism>
<dbReference type="PANTHER" id="PTHR10984:SF81">
    <property type="entry name" value="ER-DERIVED VESICLES PROTEIN ERV41"/>
    <property type="match status" value="1"/>
</dbReference>
<feature type="transmembrane region" description="Helical" evidence="7">
    <location>
        <begin position="135"/>
        <end position="151"/>
    </location>
</feature>
<comment type="caution">
    <text evidence="9">The sequence shown here is derived from an EMBL/GenBank/DDBJ whole genome shotgun (WGS) entry which is preliminary data.</text>
</comment>
<gene>
    <name evidence="9" type="ORF">C6P46_004626</name>
</gene>
<dbReference type="Pfam" id="PF07970">
    <property type="entry name" value="COPIIcoated_ERV"/>
    <property type="match status" value="1"/>
</dbReference>
<evidence type="ECO:0000313" key="10">
    <source>
        <dbReference type="Proteomes" id="UP000777482"/>
    </source>
</evidence>
<keyword evidence="2 5" id="KW-0812">Transmembrane</keyword>
<evidence type="ECO:0000256" key="2">
    <source>
        <dbReference type="ARBA" id="ARBA00022692"/>
    </source>
</evidence>
<dbReference type="AlphaFoldDB" id="A0A9P6W0H2"/>
<dbReference type="GO" id="GO:0005789">
    <property type="term" value="C:endoplasmic reticulum membrane"/>
    <property type="evidence" value="ECO:0007669"/>
    <property type="project" value="TreeGrafter"/>
</dbReference>
<dbReference type="GO" id="GO:0000139">
    <property type="term" value="C:Golgi membrane"/>
    <property type="evidence" value="ECO:0007669"/>
    <property type="project" value="TreeGrafter"/>
</dbReference>
<sequence>MLQDKVHQPHSGLCEAPVCIPEWKGKTSRATRRAGIDDIFWTIRAMPSRKAVTAAHIGAPQRTRPTSGASGERRHTEAMSAERFSASAAAKLLMEQDTRNSGSAFAAILAKPPPLNAFDAFKKTNATYRERTTRGGIWTLIVGVVVALLLWHECHDYLYGEAAYTFSVDRGIAHELQLNVDITIATPCHYLTVDVRDAVGDRLHISDEFKKDGAHELQSTHGDQGSTASKMVRDSRGRRVFAKTKQLAENGPACRIYGSTTVKKVTGNLHVTTLGHGYLSWEHTDHSLMNLSHVIDEFSFGPYFPRIVQPLDNSAVVSTTYVDVSRRVLHTHQYSVTEMGRTTEHGRGVPGIFFKYDIEPVSLTIRERTTTLVQFLIRLAGIVGGILVVAGTHIMASPQTAPTVVGRKRSNSVKEALAQLEPTRPTAAKANRPAWTRPTGPLAWLVRPADALKVIVAVLAAWFATDRLVGADRNPITPFLFISYPLPTAPGETSQRYGKGPLDLAFLGFYIIVFSFLRQSVTEYLVRPLARNLGLRTESKVQRFMEQAYAVVYFSASGAYGLYVMSRQDSWWYQTEHFWLEYPHWRMDGALKSYYLLQLCERGSRAVQMIILVMGLEKPRSDFTELVIHHIVTLWLVGWSYMINLTMIGTAVFVSMDIPDIFLAFSKCLNYIELQRTSEVSFVIFLVVWTYMRHYLNIRILQSVWTHFDLIPVEWRSWTSDKGWWLFYGFGSGEIPRWMKYQIFAPILALQLVNTFWSFLIWRILFRMATGQKATDVREEEEDREDAAAAQAAVSEPKKQR</sequence>
<dbReference type="PROSITE" id="PS50922">
    <property type="entry name" value="TLC"/>
    <property type="match status" value="1"/>
</dbReference>
<evidence type="ECO:0000256" key="6">
    <source>
        <dbReference type="SAM" id="MobiDB-lite"/>
    </source>
</evidence>
<evidence type="ECO:0000256" key="1">
    <source>
        <dbReference type="ARBA" id="ARBA00004141"/>
    </source>
</evidence>
<feature type="domain" description="TLC" evidence="8">
    <location>
        <begin position="539"/>
        <end position="770"/>
    </location>
</feature>
<feature type="region of interest" description="Disordered" evidence="6">
    <location>
        <begin position="52"/>
        <end position="80"/>
    </location>
</feature>
<dbReference type="GO" id="GO:0006888">
    <property type="term" value="P:endoplasmic reticulum to Golgi vesicle-mediated transport"/>
    <property type="evidence" value="ECO:0007669"/>
    <property type="project" value="TreeGrafter"/>
</dbReference>
<name>A0A9P6W0H2_RHOMI</name>
<dbReference type="SMART" id="SM00724">
    <property type="entry name" value="TLC"/>
    <property type="match status" value="1"/>
</dbReference>
<protein>
    <recommendedName>
        <fullName evidence="8">TLC domain-containing protein</fullName>
    </recommendedName>
</protein>
<dbReference type="EMBL" id="PUHQ01000045">
    <property type="protein sequence ID" value="KAG0660326.1"/>
    <property type="molecule type" value="Genomic_DNA"/>
</dbReference>
<accession>A0A9P6W0H2</accession>
<dbReference type="GO" id="GO:0030134">
    <property type="term" value="C:COPII-coated ER to Golgi transport vesicle"/>
    <property type="evidence" value="ECO:0007669"/>
    <property type="project" value="TreeGrafter"/>
</dbReference>
<evidence type="ECO:0000256" key="3">
    <source>
        <dbReference type="ARBA" id="ARBA00022989"/>
    </source>
</evidence>
<keyword evidence="10" id="KW-1185">Reference proteome</keyword>
<evidence type="ECO:0000259" key="8">
    <source>
        <dbReference type="PROSITE" id="PS50922"/>
    </source>
</evidence>